<keyword evidence="3" id="KW-1185">Reference proteome</keyword>
<proteinExistence type="predicted"/>
<organism evidence="2 3">
    <name type="scientific">Saguinus oedipus</name>
    <name type="common">Cotton-top tamarin</name>
    <name type="synonym">Oedipomidas oedipus</name>
    <dbReference type="NCBI Taxonomy" id="9490"/>
    <lineage>
        <taxon>Eukaryota</taxon>
        <taxon>Metazoa</taxon>
        <taxon>Chordata</taxon>
        <taxon>Craniata</taxon>
        <taxon>Vertebrata</taxon>
        <taxon>Euteleostomi</taxon>
        <taxon>Mammalia</taxon>
        <taxon>Eutheria</taxon>
        <taxon>Euarchontoglires</taxon>
        <taxon>Primates</taxon>
        <taxon>Haplorrhini</taxon>
        <taxon>Platyrrhini</taxon>
        <taxon>Cebidae</taxon>
        <taxon>Callitrichinae</taxon>
        <taxon>Saguinus</taxon>
    </lineage>
</organism>
<sequence length="52" mass="5364">WVRASHPGAFPGGPGRGRGRTRCCFGARVLDREVGAGRRGAAGEGGGQETLR</sequence>
<name>A0ABQ9W995_SAGOE</name>
<dbReference type="EMBL" id="JASSZA010000002">
    <property type="protein sequence ID" value="KAK2117383.1"/>
    <property type="molecule type" value="Genomic_DNA"/>
</dbReference>
<comment type="caution">
    <text evidence="2">The sequence shown here is derived from an EMBL/GenBank/DDBJ whole genome shotgun (WGS) entry which is preliminary data.</text>
</comment>
<gene>
    <name evidence="2" type="ORF">P7K49_004269</name>
</gene>
<dbReference type="Proteomes" id="UP001266305">
    <property type="component" value="Unassembled WGS sequence"/>
</dbReference>
<accession>A0ABQ9W995</accession>
<protein>
    <recommendedName>
        <fullName evidence="4">MHC class I antigen</fullName>
    </recommendedName>
</protein>
<feature type="non-terminal residue" evidence="2">
    <location>
        <position position="52"/>
    </location>
</feature>
<evidence type="ECO:0000256" key="1">
    <source>
        <dbReference type="SAM" id="MobiDB-lite"/>
    </source>
</evidence>
<feature type="region of interest" description="Disordered" evidence="1">
    <location>
        <begin position="1"/>
        <end position="22"/>
    </location>
</feature>
<reference evidence="2 3" key="1">
    <citation type="submission" date="2023-05" db="EMBL/GenBank/DDBJ databases">
        <title>B98-5 Cell Line De Novo Hybrid Assembly: An Optical Mapping Approach.</title>
        <authorList>
            <person name="Kananen K."/>
            <person name="Auerbach J.A."/>
            <person name="Kautto E."/>
            <person name="Blachly J.S."/>
        </authorList>
    </citation>
    <scope>NUCLEOTIDE SEQUENCE [LARGE SCALE GENOMIC DNA]</scope>
    <source>
        <strain evidence="2">B95-8</strain>
        <tissue evidence="2">Cell line</tissue>
    </source>
</reference>
<evidence type="ECO:0000313" key="2">
    <source>
        <dbReference type="EMBL" id="KAK2117383.1"/>
    </source>
</evidence>
<evidence type="ECO:0000313" key="3">
    <source>
        <dbReference type="Proteomes" id="UP001266305"/>
    </source>
</evidence>
<evidence type="ECO:0008006" key="4">
    <source>
        <dbReference type="Google" id="ProtNLM"/>
    </source>
</evidence>
<feature type="non-terminal residue" evidence="2">
    <location>
        <position position="1"/>
    </location>
</feature>